<reference evidence="1" key="1">
    <citation type="submission" date="2020-10" db="EMBL/GenBank/DDBJ databases">
        <authorList>
            <person name="Gilroy R."/>
        </authorList>
    </citation>
    <scope>NUCLEOTIDE SEQUENCE</scope>
    <source>
        <strain evidence="1">CHK157-1446</strain>
    </source>
</reference>
<evidence type="ECO:0000313" key="2">
    <source>
        <dbReference type="Proteomes" id="UP000823982"/>
    </source>
</evidence>
<evidence type="ECO:0000313" key="1">
    <source>
        <dbReference type="EMBL" id="HIS24769.1"/>
    </source>
</evidence>
<dbReference type="InterPro" id="IPR010181">
    <property type="entry name" value="CGCAxxGCC_motif"/>
</dbReference>
<organism evidence="1 2">
    <name type="scientific">Candidatus Faeciplasma gallinarum</name>
    <dbReference type="NCBI Taxonomy" id="2840799"/>
    <lineage>
        <taxon>Bacteria</taxon>
        <taxon>Bacillati</taxon>
        <taxon>Bacillota</taxon>
        <taxon>Clostridia</taxon>
        <taxon>Eubacteriales</taxon>
        <taxon>Oscillospiraceae</taxon>
        <taxon>Oscillospiraceae incertae sedis</taxon>
        <taxon>Candidatus Faeciplasma</taxon>
    </lineage>
</organism>
<accession>A0A9D1EP38</accession>
<comment type="caution">
    <text evidence="1">The sequence shown here is derived from an EMBL/GenBank/DDBJ whole genome shotgun (WGS) entry which is preliminary data.</text>
</comment>
<dbReference type="Pfam" id="PF09719">
    <property type="entry name" value="C_GCAxxG_C_C"/>
    <property type="match status" value="1"/>
</dbReference>
<gene>
    <name evidence="1" type="ORF">IAD01_05130</name>
</gene>
<name>A0A9D1EP38_9FIRM</name>
<sequence>MDHSQKAYELFMQGYNCSQSVFAAFCDVTGIDTETALKISSSFGGGIGRLREVCGAMSGMLMAAGCLYGYTVAGDYEVKSEHYRLVQSLAYKFKEGAGSMICRELLGLDGASAPESPKRTDEFYNTRPCAKVIRLAAKILDDYIAERSNVGQAKV</sequence>
<reference evidence="1" key="2">
    <citation type="journal article" date="2021" name="PeerJ">
        <title>Extensive microbial diversity within the chicken gut microbiome revealed by metagenomics and culture.</title>
        <authorList>
            <person name="Gilroy R."/>
            <person name="Ravi A."/>
            <person name="Getino M."/>
            <person name="Pursley I."/>
            <person name="Horton D.L."/>
            <person name="Alikhan N.F."/>
            <person name="Baker D."/>
            <person name="Gharbi K."/>
            <person name="Hall N."/>
            <person name="Watson M."/>
            <person name="Adriaenssens E.M."/>
            <person name="Foster-Nyarko E."/>
            <person name="Jarju S."/>
            <person name="Secka A."/>
            <person name="Antonio M."/>
            <person name="Oren A."/>
            <person name="Chaudhuri R.R."/>
            <person name="La Ragione R."/>
            <person name="Hildebrand F."/>
            <person name="Pallen M.J."/>
        </authorList>
    </citation>
    <scope>NUCLEOTIDE SEQUENCE</scope>
    <source>
        <strain evidence="1">CHK157-1446</strain>
    </source>
</reference>
<proteinExistence type="predicted"/>
<dbReference type="AlphaFoldDB" id="A0A9D1EP38"/>
<dbReference type="EMBL" id="DVIR01000047">
    <property type="protein sequence ID" value="HIS24769.1"/>
    <property type="molecule type" value="Genomic_DNA"/>
</dbReference>
<protein>
    <submittedName>
        <fullName evidence="1">C_GCAxxG_C_C family protein</fullName>
    </submittedName>
</protein>
<dbReference type="NCBIfam" id="TIGR01909">
    <property type="entry name" value="C_GCAxxG_C_C"/>
    <property type="match status" value="1"/>
</dbReference>
<dbReference type="Proteomes" id="UP000823982">
    <property type="component" value="Unassembled WGS sequence"/>
</dbReference>